<evidence type="ECO:0000313" key="4">
    <source>
        <dbReference type="EMBL" id="JAT26454.1"/>
    </source>
</evidence>
<dbReference type="Gene3D" id="4.10.60.10">
    <property type="entry name" value="Zinc finger, CCHC-type"/>
    <property type="match status" value="1"/>
</dbReference>
<keyword evidence="1" id="KW-0479">Metal-binding</keyword>
<dbReference type="InterPro" id="IPR001878">
    <property type="entry name" value="Znf_CCHC"/>
</dbReference>
<feature type="non-terminal residue" evidence="4">
    <location>
        <position position="1"/>
    </location>
</feature>
<name>A0A1B6LS50_9HEMI</name>
<dbReference type="GO" id="GO:0003676">
    <property type="term" value="F:nucleic acid binding"/>
    <property type="evidence" value="ECO:0007669"/>
    <property type="project" value="InterPro"/>
</dbReference>
<feature type="compositionally biased region" description="Basic and acidic residues" evidence="2">
    <location>
        <begin position="58"/>
        <end position="70"/>
    </location>
</feature>
<gene>
    <name evidence="4" type="ORF">g.54182</name>
</gene>
<feature type="domain" description="CCHC-type" evidence="3">
    <location>
        <begin position="91"/>
        <end position="106"/>
    </location>
</feature>
<protein>
    <recommendedName>
        <fullName evidence="3">CCHC-type domain-containing protein</fullName>
    </recommendedName>
</protein>
<feature type="compositionally biased region" description="Gly residues" evidence="2">
    <location>
        <begin position="71"/>
        <end position="80"/>
    </location>
</feature>
<feature type="compositionally biased region" description="Polar residues" evidence="2">
    <location>
        <begin position="45"/>
        <end position="57"/>
    </location>
</feature>
<accession>A0A1B6LS50</accession>
<dbReference type="GO" id="GO:0008270">
    <property type="term" value="F:zinc ion binding"/>
    <property type="evidence" value="ECO:0007669"/>
    <property type="project" value="UniProtKB-KW"/>
</dbReference>
<keyword evidence="1" id="KW-0863">Zinc-finger</keyword>
<dbReference type="InterPro" id="IPR036875">
    <property type="entry name" value="Znf_CCHC_sf"/>
</dbReference>
<dbReference type="AlphaFoldDB" id="A0A1B6LS50"/>
<dbReference type="EMBL" id="GEBQ01013523">
    <property type="protein sequence ID" value="JAT26454.1"/>
    <property type="molecule type" value="Transcribed_RNA"/>
</dbReference>
<evidence type="ECO:0000256" key="1">
    <source>
        <dbReference type="PROSITE-ProRule" id="PRU00047"/>
    </source>
</evidence>
<dbReference type="Pfam" id="PF00098">
    <property type="entry name" value="zf-CCHC"/>
    <property type="match status" value="1"/>
</dbReference>
<dbReference type="PROSITE" id="PS50158">
    <property type="entry name" value="ZF_CCHC"/>
    <property type="match status" value="1"/>
</dbReference>
<keyword evidence="1" id="KW-0862">Zinc</keyword>
<sequence>SSSPCIRILSLYSSCSSLESKIENLTSEFAKFSMRLMEQQKKEAQNITPNYQSQNRGNEQRREDRYEGRGRGNFGRGFGRGSRTADGRVICYKCNRVGHYAVACRNQGNEQREQ</sequence>
<dbReference type="SMART" id="SM00343">
    <property type="entry name" value="ZnF_C2HC"/>
    <property type="match status" value="1"/>
</dbReference>
<organism evidence="4">
    <name type="scientific">Graphocephala atropunctata</name>
    <dbReference type="NCBI Taxonomy" id="36148"/>
    <lineage>
        <taxon>Eukaryota</taxon>
        <taxon>Metazoa</taxon>
        <taxon>Ecdysozoa</taxon>
        <taxon>Arthropoda</taxon>
        <taxon>Hexapoda</taxon>
        <taxon>Insecta</taxon>
        <taxon>Pterygota</taxon>
        <taxon>Neoptera</taxon>
        <taxon>Paraneoptera</taxon>
        <taxon>Hemiptera</taxon>
        <taxon>Auchenorrhyncha</taxon>
        <taxon>Membracoidea</taxon>
        <taxon>Cicadellidae</taxon>
        <taxon>Cicadellinae</taxon>
        <taxon>Cicadellini</taxon>
        <taxon>Graphocephala</taxon>
    </lineage>
</organism>
<proteinExistence type="predicted"/>
<dbReference type="SUPFAM" id="SSF57756">
    <property type="entry name" value="Retrovirus zinc finger-like domains"/>
    <property type="match status" value="1"/>
</dbReference>
<evidence type="ECO:0000256" key="2">
    <source>
        <dbReference type="SAM" id="MobiDB-lite"/>
    </source>
</evidence>
<reference evidence="4" key="1">
    <citation type="submission" date="2015-11" db="EMBL/GenBank/DDBJ databases">
        <title>De novo transcriptome assembly of four potential Pierce s Disease insect vectors from Arizona vineyards.</title>
        <authorList>
            <person name="Tassone E.E."/>
        </authorList>
    </citation>
    <scope>NUCLEOTIDE SEQUENCE</scope>
</reference>
<feature type="region of interest" description="Disordered" evidence="2">
    <location>
        <begin position="40"/>
        <end position="84"/>
    </location>
</feature>
<evidence type="ECO:0000259" key="3">
    <source>
        <dbReference type="PROSITE" id="PS50158"/>
    </source>
</evidence>